<dbReference type="Pfam" id="PF12680">
    <property type="entry name" value="SnoaL_2"/>
    <property type="match status" value="1"/>
</dbReference>
<evidence type="ECO:0000259" key="1">
    <source>
        <dbReference type="Pfam" id="PF12680"/>
    </source>
</evidence>
<dbReference type="SUPFAM" id="SSF54427">
    <property type="entry name" value="NTF2-like"/>
    <property type="match status" value="1"/>
</dbReference>
<reference evidence="3" key="1">
    <citation type="submission" date="2017-05" db="EMBL/GenBank/DDBJ databases">
        <authorList>
            <person name="Lin X."/>
        </authorList>
    </citation>
    <scope>NUCLEOTIDE SEQUENCE [LARGE SCALE GENOMIC DNA]</scope>
    <source>
        <strain evidence="3">JLT2012</strain>
    </source>
</reference>
<organism evidence="2 3">
    <name type="scientific">Pacificimonas flava</name>
    <dbReference type="NCBI Taxonomy" id="1234595"/>
    <lineage>
        <taxon>Bacteria</taxon>
        <taxon>Pseudomonadati</taxon>
        <taxon>Pseudomonadota</taxon>
        <taxon>Alphaproteobacteria</taxon>
        <taxon>Sphingomonadales</taxon>
        <taxon>Sphingosinicellaceae</taxon>
        <taxon>Pacificimonas</taxon>
    </lineage>
</organism>
<sequence>MADAFPAHPDPRVSAWIRHAETHDREWLRAHIADDAVFHSPVVHTPQAGHEKVFAYLDAAGHVFADTGFRYVRVIVDGDETVLEFEAEIDGIHVNGIDMIRWTEGGLIADFKVMVRPYKAVTMLWEKMAAQLKS</sequence>
<dbReference type="Proteomes" id="UP000198462">
    <property type="component" value="Unassembled WGS sequence"/>
</dbReference>
<comment type="caution">
    <text evidence="2">The sequence shown here is derived from an EMBL/GenBank/DDBJ whole genome shotgun (WGS) entry which is preliminary data.</text>
</comment>
<proteinExistence type="predicted"/>
<evidence type="ECO:0000313" key="2">
    <source>
        <dbReference type="EMBL" id="OWV32687.1"/>
    </source>
</evidence>
<dbReference type="Gene3D" id="3.10.450.50">
    <property type="match status" value="1"/>
</dbReference>
<dbReference type="RefSeq" id="WP_088711480.1">
    <property type="nucleotide sequence ID" value="NZ_NFZT01000001.1"/>
</dbReference>
<dbReference type="InterPro" id="IPR037401">
    <property type="entry name" value="SnoaL-like"/>
</dbReference>
<protein>
    <recommendedName>
        <fullName evidence="1">SnoaL-like domain-containing protein</fullName>
    </recommendedName>
</protein>
<dbReference type="InterPro" id="IPR032710">
    <property type="entry name" value="NTF2-like_dom_sf"/>
</dbReference>
<dbReference type="OrthoDB" id="1163083at2"/>
<evidence type="ECO:0000313" key="3">
    <source>
        <dbReference type="Proteomes" id="UP000198462"/>
    </source>
</evidence>
<dbReference type="AlphaFoldDB" id="A0A219B2X9"/>
<keyword evidence="3" id="KW-1185">Reference proteome</keyword>
<name>A0A219B2X9_9SPHN</name>
<accession>A0A219B2X9</accession>
<gene>
    <name evidence="2" type="ORF">B5C34_03970</name>
</gene>
<feature type="domain" description="SnoaL-like" evidence="1">
    <location>
        <begin position="13"/>
        <end position="110"/>
    </location>
</feature>
<dbReference type="EMBL" id="NFZT01000001">
    <property type="protein sequence ID" value="OWV32687.1"/>
    <property type="molecule type" value="Genomic_DNA"/>
</dbReference>